<gene>
    <name evidence="1" type="ORF">PBRA_008415</name>
</gene>
<evidence type="ECO:0000313" key="2">
    <source>
        <dbReference type="Proteomes" id="UP000039324"/>
    </source>
</evidence>
<keyword evidence="2" id="KW-1185">Reference proteome</keyword>
<evidence type="ECO:0000313" key="1">
    <source>
        <dbReference type="EMBL" id="CEP01103.1"/>
    </source>
</evidence>
<dbReference type="OrthoDB" id="2420591at2759"/>
<dbReference type="AlphaFoldDB" id="A0A0G4J0J3"/>
<dbReference type="EMBL" id="CDSF01000109">
    <property type="protein sequence ID" value="CEP01103.1"/>
    <property type="molecule type" value="Genomic_DNA"/>
</dbReference>
<organism evidence="1 2">
    <name type="scientific">Plasmodiophora brassicae</name>
    <name type="common">Clubroot disease agent</name>
    <dbReference type="NCBI Taxonomy" id="37360"/>
    <lineage>
        <taxon>Eukaryota</taxon>
        <taxon>Sar</taxon>
        <taxon>Rhizaria</taxon>
        <taxon>Endomyxa</taxon>
        <taxon>Phytomyxea</taxon>
        <taxon>Plasmodiophorida</taxon>
        <taxon>Plasmodiophoridae</taxon>
        <taxon>Plasmodiophora</taxon>
    </lineage>
</organism>
<proteinExistence type="predicted"/>
<sequence length="81" mass="8416">MNALQHGDESRSISRLINSQLSQDVFPIDPLVNNTGAVPAGFPATTAALKAMPGPDVDGLLAAYGLVPHGNVHARARQATD</sequence>
<dbReference type="Proteomes" id="UP000039324">
    <property type="component" value="Unassembled WGS sequence"/>
</dbReference>
<accession>A0A0G4J0J3</accession>
<reference evidence="1 2" key="1">
    <citation type="submission" date="2015-02" db="EMBL/GenBank/DDBJ databases">
        <authorList>
            <person name="Chooi Y.-H."/>
        </authorList>
    </citation>
    <scope>NUCLEOTIDE SEQUENCE [LARGE SCALE GENOMIC DNA]</scope>
    <source>
        <strain evidence="1">E3</strain>
    </source>
</reference>
<name>A0A0G4J0J3_PLABS</name>
<protein>
    <submittedName>
        <fullName evidence="1">Uncharacterized protein</fullName>
    </submittedName>
</protein>